<protein>
    <submittedName>
        <fullName evidence="2">Uncharacterized protein</fullName>
    </submittedName>
</protein>
<proteinExistence type="predicted"/>
<gene>
    <name evidence="2" type="ORF">Taro_052690</name>
</gene>
<evidence type="ECO:0000313" key="3">
    <source>
        <dbReference type="Proteomes" id="UP000652761"/>
    </source>
</evidence>
<feature type="region of interest" description="Disordered" evidence="1">
    <location>
        <begin position="1"/>
        <end position="150"/>
    </location>
</feature>
<keyword evidence="3" id="KW-1185">Reference proteome</keyword>
<dbReference type="Proteomes" id="UP000652761">
    <property type="component" value="Unassembled WGS sequence"/>
</dbReference>
<dbReference type="AlphaFoldDB" id="A0A843XKE1"/>
<name>A0A843XKE1_COLES</name>
<accession>A0A843XKE1</accession>
<comment type="caution">
    <text evidence="2">The sequence shown here is derived from an EMBL/GenBank/DDBJ whole genome shotgun (WGS) entry which is preliminary data.</text>
</comment>
<reference evidence="2" key="1">
    <citation type="submission" date="2017-07" db="EMBL/GenBank/DDBJ databases">
        <title>Taro Niue Genome Assembly and Annotation.</title>
        <authorList>
            <person name="Atibalentja N."/>
            <person name="Keating K."/>
            <person name="Fields C.J."/>
        </authorList>
    </citation>
    <scope>NUCLEOTIDE SEQUENCE</scope>
    <source>
        <strain evidence="2">Niue_2</strain>
        <tissue evidence="2">Leaf</tissue>
    </source>
</reference>
<dbReference type="EMBL" id="NMUH01009116">
    <property type="protein sequence ID" value="MQM19682.1"/>
    <property type="molecule type" value="Genomic_DNA"/>
</dbReference>
<sequence>MSRHAVRSRHQQEGRPSGSSIPGRPTSYKHAHTGEGSMEKAGKLFYKPQGLQSTRIREGTRNPYHKRRTEPRRALLAGMNTSSSLHARSTTPGHHARPSSSPETHKGEKRGGRGCRREREKGRKRERGKGSTNRDKNAPPRALRQRDRPY</sequence>
<evidence type="ECO:0000313" key="2">
    <source>
        <dbReference type="EMBL" id="MQM19682.1"/>
    </source>
</evidence>
<evidence type="ECO:0000256" key="1">
    <source>
        <dbReference type="SAM" id="MobiDB-lite"/>
    </source>
</evidence>
<organism evidence="2 3">
    <name type="scientific">Colocasia esculenta</name>
    <name type="common">Wild taro</name>
    <name type="synonym">Arum esculentum</name>
    <dbReference type="NCBI Taxonomy" id="4460"/>
    <lineage>
        <taxon>Eukaryota</taxon>
        <taxon>Viridiplantae</taxon>
        <taxon>Streptophyta</taxon>
        <taxon>Embryophyta</taxon>
        <taxon>Tracheophyta</taxon>
        <taxon>Spermatophyta</taxon>
        <taxon>Magnoliopsida</taxon>
        <taxon>Liliopsida</taxon>
        <taxon>Araceae</taxon>
        <taxon>Aroideae</taxon>
        <taxon>Colocasieae</taxon>
        <taxon>Colocasia</taxon>
    </lineage>
</organism>
<feature type="compositionally biased region" description="Polar residues" evidence="1">
    <location>
        <begin position="79"/>
        <end position="102"/>
    </location>
</feature>
<feature type="compositionally biased region" description="Basic and acidic residues" evidence="1">
    <location>
        <begin position="103"/>
        <end position="150"/>
    </location>
</feature>